<keyword evidence="1" id="KW-0862">Zinc</keyword>
<dbReference type="CDD" id="cd19814">
    <property type="entry name" value="Bbox1_RNF207-like"/>
    <property type="match status" value="1"/>
</dbReference>
<dbReference type="Gene3D" id="3.30.160.60">
    <property type="entry name" value="Classic Zinc Finger"/>
    <property type="match status" value="1"/>
</dbReference>
<dbReference type="SUPFAM" id="SSF57845">
    <property type="entry name" value="B-box zinc-binding domain"/>
    <property type="match status" value="1"/>
</dbReference>
<feature type="compositionally biased region" description="Basic and acidic residues" evidence="2">
    <location>
        <begin position="785"/>
        <end position="798"/>
    </location>
</feature>
<feature type="region of interest" description="Disordered" evidence="2">
    <location>
        <begin position="776"/>
        <end position="825"/>
    </location>
</feature>
<dbReference type="EMBL" id="JAVFWL010000005">
    <property type="protein sequence ID" value="KAK6759077.1"/>
    <property type="molecule type" value="Genomic_DNA"/>
</dbReference>
<feature type="compositionally biased region" description="Basic residues" evidence="2">
    <location>
        <begin position="799"/>
        <end position="810"/>
    </location>
</feature>
<dbReference type="PANTHER" id="PTHR22635">
    <property type="entry name" value="RING FINGER PROTEIN 207"/>
    <property type="match status" value="1"/>
</dbReference>
<dbReference type="InterPro" id="IPR000315">
    <property type="entry name" value="Znf_B-box"/>
</dbReference>
<evidence type="ECO:0000313" key="4">
    <source>
        <dbReference type="EMBL" id="KAK6759077.1"/>
    </source>
</evidence>
<keyword evidence="5" id="KW-1185">Reference proteome</keyword>
<evidence type="ECO:0000313" key="5">
    <source>
        <dbReference type="Proteomes" id="UP001303046"/>
    </source>
</evidence>
<dbReference type="InterPro" id="IPR039320">
    <property type="entry name" value="RNF207"/>
</dbReference>
<reference evidence="4 5" key="1">
    <citation type="submission" date="2023-08" db="EMBL/GenBank/DDBJ databases">
        <title>A Necator americanus chromosomal reference genome.</title>
        <authorList>
            <person name="Ilik V."/>
            <person name="Petrzelkova K.J."/>
            <person name="Pardy F."/>
            <person name="Fuh T."/>
            <person name="Niatou-Singa F.S."/>
            <person name="Gouil Q."/>
            <person name="Baker L."/>
            <person name="Ritchie M.E."/>
            <person name="Jex A.R."/>
            <person name="Gazzola D."/>
            <person name="Li H."/>
            <person name="Toshio Fujiwara R."/>
            <person name="Zhan B."/>
            <person name="Aroian R.V."/>
            <person name="Pafco B."/>
            <person name="Schwarz E.M."/>
        </authorList>
    </citation>
    <scope>NUCLEOTIDE SEQUENCE [LARGE SCALE GENOMIC DNA]</scope>
    <source>
        <strain evidence="4 5">Aroian</strain>
        <tissue evidence="4">Whole animal</tissue>
    </source>
</reference>
<accession>A0ABR1E8R0</accession>
<sequence length="880" mass="99481">MRLVNKGRFLRRLVSEKNARNHAGSRNLAIYYAFAKPFAHPLISIYHIWIYMNLEMENSPLDCNVCGKELSSPHILPCLHSVCANCSPCCSSSTSCGSPDPLAEFLIETAHETTEMCANCEQTKQPMYFCETCQQALCHECRAVTHKARMFACHRVVLAEDSARVRGSVSCPQHSEPYILYCTDQKRLACIQCFNDRPPDDRHYFVSVDVGHKTCMEKIEKWAMKLRLYQARKREELEVRERMLAEQNKSYRTAKENLFQLCQQIHDTVLSTRDRLAQELERSQEDAERICKEQIKEIAAVMGPIRLCLMSAQILCSSASAIDVLQLSSELNKRVQSILSRAIKKLPTIRSIDPVESRTEIARALEPFLGLSAAWCPIAVTREGSQEGSGSMKSFKTRSGSHSMPTMLTKFQTMIDLSGAFGSIFARVEEPLKDLSIDLGQLGERVQEAQRDLTMRRCLIRANSINSMIKDCAGVETRLGLHSAVLNDLQPELQQMWQEQLDRVRRQQIIYREKVEECLSMRETARHVLTAAKQLVPYAACIENMSALIDPKRCHPPDPAPMESICMQITGIEPNSESRILAIEKEEQNRRAVQEAKKREELAERGTPVKGLKHAKANRKDTTRLLVNTNRERSPGGTDSTLISPCLLKRISSSVREETASDLEMESAVWREHFELTSEERLEKADLAIQEEERCSSSLSLTAQICNHSPSLPPLEQLLGRIPLANRVVADIGVSHQSMLQSLHDMFACQRLENVTPVSEEPNMLASAVKSAQKIHGQPAAPTRSEQKTIEDLTEAPKKIKKERRRRKKRNGEAMECREEPTASNNIAISEVVPVPDVPYVPSRVFDTSDLPLEKLRSFEAKEKMLRSLKEKIARSDESS</sequence>
<feature type="compositionally biased region" description="Basic and acidic residues" evidence="2">
    <location>
        <begin position="811"/>
        <end position="821"/>
    </location>
</feature>
<keyword evidence="1" id="KW-0863">Zinc-finger</keyword>
<evidence type="ECO:0000256" key="2">
    <source>
        <dbReference type="SAM" id="MobiDB-lite"/>
    </source>
</evidence>
<gene>
    <name evidence="4" type="primary">Necator_chrV.g21143</name>
    <name evidence="4" type="ORF">RB195_016350</name>
</gene>
<dbReference type="PANTHER" id="PTHR22635:SF0">
    <property type="entry name" value="RING FINGER PROTEIN 207"/>
    <property type="match status" value="1"/>
</dbReference>
<protein>
    <recommendedName>
        <fullName evidence="3">B box-type domain-containing protein</fullName>
    </recommendedName>
</protein>
<comment type="caution">
    <text evidence="4">The sequence shown here is derived from an EMBL/GenBank/DDBJ whole genome shotgun (WGS) entry which is preliminary data.</text>
</comment>
<evidence type="ECO:0000256" key="1">
    <source>
        <dbReference type="PROSITE-ProRule" id="PRU00024"/>
    </source>
</evidence>
<dbReference type="Proteomes" id="UP001303046">
    <property type="component" value="Unassembled WGS sequence"/>
</dbReference>
<proteinExistence type="predicted"/>
<dbReference type="Gene3D" id="1.20.58.1540">
    <property type="entry name" value="Actin interacting protein 3, C-terminal domain"/>
    <property type="match status" value="1"/>
</dbReference>
<evidence type="ECO:0000259" key="3">
    <source>
        <dbReference type="PROSITE" id="PS50119"/>
    </source>
</evidence>
<feature type="region of interest" description="Disordered" evidence="2">
    <location>
        <begin position="596"/>
        <end position="618"/>
    </location>
</feature>
<name>A0ABR1E8R0_NECAM</name>
<organism evidence="4 5">
    <name type="scientific">Necator americanus</name>
    <name type="common">Human hookworm</name>
    <dbReference type="NCBI Taxonomy" id="51031"/>
    <lineage>
        <taxon>Eukaryota</taxon>
        <taxon>Metazoa</taxon>
        <taxon>Ecdysozoa</taxon>
        <taxon>Nematoda</taxon>
        <taxon>Chromadorea</taxon>
        <taxon>Rhabditida</taxon>
        <taxon>Rhabditina</taxon>
        <taxon>Rhabditomorpha</taxon>
        <taxon>Strongyloidea</taxon>
        <taxon>Ancylostomatidae</taxon>
        <taxon>Bunostominae</taxon>
        <taxon>Necator</taxon>
    </lineage>
</organism>
<keyword evidence="1" id="KW-0479">Metal-binding</keyword>
<feature type="domain" description="B box-type" evidence="3">
    <location>
        <begin position="112"/>
        <end position="159"/>
    </location>
</feature>
<dbReference type="SMART" id="SM00336">
    <property type="entry name" value="BBOX"/>
    <property type="match status" value="2"/>
</dbReference>
<dbReference type="PROSITE" id="PS50119">
    <property type="entry name" value="ZF_BBOX"/>
    <property type="match status" value="1"/>
</dbReference>